<gene>
    <name evidence="2" type="ORF">QTG54_011646</name>
</gene>
<organism evidence="2 3">
    <name type="scientific">Skeletonema marinoi</name>
    <dbReference type="NCBI Taxonomy" id="267567"/>
    <lineage>
        <taxon>Eukaryota</taxon>
        <taxon>Sar</taxon>
        <taxon>Stramenopiles</taxon>
        <taxon>Ochrophyta</taxon>
        <taxon>Bacillariophyta</taxon>
        <taxon>Coscinodiscophyceae</taxon>
        <taxon>Thalassiosirophycidae</taxon>
        <taxon>Thalassiosirales</taxon>
        <taxon>Skeletonemataceae</taxon>
        <taxon>Skeletonema</taxon>
        <taxon>Skeletonema marinoi-dohrnii complex</taxon>
    </lineage>
</organism>
<accession>A0AAD8Y269</accession>
<keyword evidence="1" id="KW-0472">Membrane</keyword>
<keyword evidence="1" id="KW-1133">Transmembrane helix</keyword>
<keyword evidence="1" id="KW-0812">Transmembrane</keyword>
<evidence type="ECO:0008006" key="4">
    <source>
        <dbReference type="Google" id="ProtNLM"/>
    </source>
</evidence>
<dbReference type="SUPFAM" id="SSF54427">
    <property type="entry name" value="NTF2-like"/>
    <property type="match status" value="1"/>
</dbReference>
<dbReference type="EMBL" id="JATAAI010000024">
    <property type="protein sequence ID" value="KAK1737662.1"/>
    <property type="molecule type" value="Genomic_DNA"/>
</dbReference>
<dbReference type="InterPro" id="IPR032710">
    <property type="entry name" value="NTF2-like_dom_sf"/>
</dbReference>
<feature type="non-terminal residue" evidence="2">
    <location>
        <position position="1"/>
    </location>
</feature>
<evidence type="ECO:0000256" key="1">
    <source>
        <dbReference type="SAM" id="Phobius"/>
    </source>
</evidence>
<proteinExistence type="predicted"/>
<protein>
    <recommendedName>
        <fullName evidence="4">SnoaL-like domain-containing protein</fullName>
    </recommendedName>
</protein>
<dbReference type="Proteomes" id="UP001224775">
    <property type="component" value="Unassembled WGS sequence"/>
</dbReference>
<feature type="transmembrane region" description="Helical" evidence="1">
    <location>
        <begin position="38"/>
        <end position="58"/>
    </location>
</feature>
<sequence length="249" mass="27707">ALLFVVLSTAYCLSVGIVITLSLTHSHIQFRIIMLSKSALTVVIGLAAFLPTISALAARRSIQQPQLQTLPISPTDNITGLPLLIKKIGLKLGRGKQLREEVVHKYFHGVDTQNIPQIVECFHPEGAIIRDICSLANRDVPYDQVGKLVSPEFLGERCREFLAAHPDCKVKFHHGPTCGRGLNNNWVYAHWYEEGTFSGNSQGIEPDGSPLTVQGQTRFLVGNDLKIREIVITRTFSRWEEALLEKNSK</sequence>
<evidence type="ECO:0000313" key="3">
    <source>
        <dbReference type="Proteomes" id="UP001224775"/>
    </source>
</evidence>
<dbReference type="Gene3D" id="3.10.450.50">
    <property type="match status" value="1"/>
</dbReference>
<reference evidence="2" key="1">
    <citation type="submission" date="2023-06" db="EMBL/GenBank/DDBJ databases">
        <title>Survivors Of The Sea: Transcriptome response of Skeletonema marinoi to long-term dormancy.</title>
        <authorList>
            <person name="Pinder M.I.M."/>
            <person name="Kourtchenko O."/>
            <person name="Robertson E.K."/>
            <person name="Larsson T."/>
            <person name="Maumus F."/>
            <person name="Osuna-Cruz C.M."/>
            <person name="Vancaester E."/>
            <person name="Stenow R."/>
            <person name="Vandepoele K."/>
            <person name="Ploug H."/>
            <person name="Bruchert V."/>
            <person name="Godhe A."/>
            <person name="Topel M."/>
        </authorList>
    </citation>
    <scope>NUCLEOTIDE SEQUENCE</scope>
    <source>
        <strain evidence="2">R05AC</strain>
    </source>
</reference>
<keyword evidence="3" id="KW-1185">Reference proteome</keyword>
<name>A0AAD8Y269_9STRA</name>
<feature type="transmembrane region" description="Helical" evidence="1">
    <location>
        <begin position="6"/>
        <end position="26"/>
    </location>
</feature>
<comment type="caution">
    <text evidence="2">The sequence shown here is derived from an EMBL/GenBank/DDBJ whole genome shotgun (WGS) entry which is preliminary data.</text>
</comment>
<dbReference type="AlphaFoldDB" id="A0AAD8Y269"/>
<evidence type="ECO:0000313" key="2">
    <source>
        <dbReference type="EMBL" id="KAK1737662.1"/>
    </source>
</evidence>